<protein>
    <submittedName>
        <fullName evidence="4">Thioesterase/thiol ester dehydrase-isomerase</fullName>
    </submittedName>
</protein>
<dbReference type="InterPro" id="IPR003736">
    <property type="entry name" value="PAAI_dom"/>
</dbReference>
<dbReference type="NCBIfam" id="TIGR00369">
    <property type="entry name" value="unchar_dom_1"/>
    <property type="match status" value="1"/>
</dbReference>
<dbReference type="InterPro" id="IPR006683">
    <property type="entry name" value="Thioestr_dom"/>
</dbReference>
<dbReference type="PANTHER" id="PTHR21660">
    <property type="entry name" value="THIOESTERASE SUPERFAMILY MEMBER-RELATED"/>
    <property type="match status" value="1"/>
</dbReference>
<name>A0A9P4M1I0_9PEZI</name>
<feature type="domain" description="Thioesterase" evidence="3">
    <location>
        <begin position="44"/>
        <end position="124"/>
    </location>
</feature>
<dbReference type="SUPFAM" id="SSF54637">
    <property type="entry name" value="Thioesterase/thiol ester dehydrase-isomerase"/>
    <property type="match status" value="1"/>
</dbReference>
<dbReference type="Gene3D" id="3.10.129.10">
    <property type="entry name" value="Hotdog Thioesterase"/>
    <property type="match status" value="1"/>
</dbReference>
<dbReference type="Proteomes" id="UP000799772">
    <property type="component" value="Unassembled WGS sequence"/>
</dbReference>
<dbReference type="EMBL" id="ML978137">
    <property type="protein sequence ID" value="KAF2093583.1"/>
    <property type="molecule type" value="Genomic_DNA"/>
</dbReference>
<keyword evidence="2" id="KW-0378">Hydrolase</keyword>
<proteinExistence type="inferred from homology"/>
<dbReference type="Pfam" id="PF03061">
    <property type="entry name" value="4HBT"/>
    <property type="match status" value="1"/>
</dbReference>
<keyword evidence="5" id="KW-1185">Reference proteome</keyword>
<dbReference type="InterPro" id="IPR039298">
    <property type="entry name" value="ACOT13"/>
</dbReference>
<dbReference type="AlphaFoldDB" id="A0A9P4M1I0"/>
<organism evidence="4 5">
    <name type="scientific">Rhizodiscina lignyota</name>
    <dbReference type="NCBI Taxonomy" id="1504668"/>
    <lineage>
        <taxon>Eukaryota</taxon>
        <taxon>Fungi</taxon>
        <taxon>Dikarya</taxon>
        <taxon>Ascomycota</taxon>
        <taxon>Pezizomycotina</taxon>
        <taxon>Dothideomycetes</taxon>
        <taxon>Pleosporomycetidae</taxon>
        <taxon>Aulographales</taxon>
        <taxon>Rhizodiscinaceae</taxon>
        <taxon>Rhizodiscina</taxon>
    </lineage>
</organism>
<evidence type="ECO:0000313" key="4">
    <source>
        <dbReference type="EMBL" id="KAF2093583.1"/>
    </source>
</evidence>
<reference evidence="4" key="1">
    <citation type="journal article" date="2020" name="Stud. Mycol.">
        <title>101 Dothideomycetes genomes: a test case for predicting lifestyles and emergence of pathogens.</title>
        <authorList>
            <person name="Haridas S."/>
            <person name="Albert R."/>
            <person name="Binder M."/>
            <person name="Bloem J."/>
            <person name="Labutti K."/>
            <person name="Salamov A."/>
            <person name="Andreopoulos B."/>
            <person name="Baker S."/>
            <person name="Barry K."/>
            <person name="Bills G."/>
            <person name="Bluhm B."/>
            <person name="Cannon C."/>
            <person name="Castanera R."/>
            <person name="Culley D."/>
            <person name="Daum C."/>
            <person name="Ezra D."/>
            <person name="Gonzalez J."/>
            <person name="Henrissat B."/>
            <person name="Kuo A."/>
            <person name="Liang C."/>
            <person name="Lipzen A."/>
            <person name="Lutzoni F."/>
            <person name="Magnuson J."/>
            <person name="Mondo S."/>
            <person name="Nolan M."/>
            <person name="Ohm R."/>
            <person name="Pangilinan J."/>
            <person name="Park H.-J."/>
            <person name="Ramirez L."/>
            <person name="Alfaro M."/>
            <person name="Sun H."/>
            <person name="Tritt A."/>
            <person name="Yoshinaga Y."/>
            <person name="Zwiers L.-H."/>
            <person name="Turgeon B."/>
            <person name="Goodwin S."/>
            <person name="Spatafora J."/>
            <person name="Crous P."/>
            <person name="Grigoriev I."/>
        </authorList>
    </citation>
    <scope>NUCLEOTIDE SEQUENCE</scope>
    <source>
        <strain evidence="4">CBS 133067</strain>
    </source>
</reference>
<evidence type="ECO:0000256" key="1">
    <source>
        <dbReference type="ARBA" id="ARBA00008324"/>
    </source>
</evidence>
<comment type="similarity">
    <text evidence="1">Belongs to the thioesterase PaaI family.</text>
</comment>
<dbReference type="GO" id="GO:0047617">
    <property type="term" value="F:fatty acyl-CoA hydrolase activity"/>
    <property type="evidence" value="ECO:0007669"/>
    <property type="project" value="InterPro"/>
</dbReference>
<gene>
    <name evidence="4" type="ORF">NA57DRAFT_48126</name>
</gene>
<sequence>MQNFDSHVRRNVELLSVEMDENDPSVARSTFLLRVAPDICNAAGNLHGGFVALAFDMLTSLTVAPLAREDFWDSGHVSRTLNCTYMRPALEGSELLVESEVVHLGKRLGMLRGVMRDKETGKVCYACEHGKAAVVPEPPHNGNGNGKAKL</sequence>
<dbReference type="CDD" id="cd03443">
    <property type="entry name" value="PaaI_thioesterase"/>
    <property type="match status" value="1"/>
</dbReference>
<dbReference type="OrthoDB" id="2831072at2759"/>
<dbReference type="InterPro" id="IPR029069">
    <property type="entry name" value="HotDog_dom_sf"/>
</dbReference>
<evidence type="ECO:0000313" key="5">
    <source>
        <dbReference type="Proteomes" id="UP000799772"/>
    </source>
</evidence>
<accession>A0A9P4M1I0</accession>
<evidence type="ECO:0000259" key="3">
    <source>
        <dbReference type="Pfam" id="PF03061"/>
    </source>
</evidence>
<comment type="caution">
    <text evidence="4">The sequence shown here is derived from an EMBL/GenBank/DDBJ whole genome shotgun (WGS) entry which is preliminary data.</text>
</comment>
<dbReference type="PANTHER" id="PTHR21660:SF1">
    <property type="entry name" value="ACYL-COENZYME A THIOESTERASE 13"/>
    <property type="match status" value="1"/>
</dbReference>
<evidence type="ECO:0000256" key="2">
    <source>
        <dbReference type="ARBA" id="ARBA00022801"/>
    </source>
</evidence>